<organism evidence="2 3">
    <name type="scientific">Stakelama tenebrarum</name>
    <dbReference type="NCBI Taxonomy" id="2711215"/>
    <lineage>
        <taxon>Bacteria</taxon>
        <taxon>Pseudomonadati</taxon>
        <taxon>Pseudomonadota</taxon>
        <taxon>Alphaproteobacteria</taxon>
        <taxon>Sphingomonadales</taxon>
        <taxon>Sphingomonadaceae</taxon>
        <taxon>Stakelama</taxon>
    </lineage>
</organism>
<proteinExistence type="predicted"/>
<dbReference type="RefSeq" id="WP_165325826.1">
    <property type="nucleotide sequence ID" value="NZ_CP049109.1"/>
</dbReference>
<dbReference type="KEGG" id="spzr:G5C33_02825"/>
<dbReference type="Proteomes" id="UP000501568">
    <property type="component" value="Chromosome"/>
</dbReference>
<accession>A0A6G6Y1Z0</accession>
<sequence length="111" mass="12165">MSPDAVLDSWIAAFNAADADALAALYAEDATNFQVALEPVTGREAIRAMFAAEFAAADMRCIVENRLSDGDWVAMEWRDPGGLRGCGFFEIRDGLIRMQRGYWDRLSAQGG</sequence>
<feature type="domain" description="SnoaL-like" evidence="1">
    <location>
        <begin position="9"/>
        <end position="96"/>
    </location>
</feature>
<protein>
    <submittedName>
        <fullName evidence="2">Nuclear transport factor 2 family protein</fullName>
    </submittedName>
</protein>
<reference evidence="2 3" key="1">
    <citation type="submission" date="2020-02" db="EMBL/GenBank/DDBJ databases">
        <authorList>
            <person name="Zheng R.K."/>
            <person name="Sun C.M."/>
        </authorList>
    </citation>
    <scope>NUCLEOTIDE SEQUENCE [LARGE SCALE GENOMIC DNA]</scope>
    <source>
        <strain evidence="3">zrk23</strain>
    </source>
</reference>
<name>A0A6G6Y1Z0_9SPHN</name>
<dbReference type="InterPro" id="IPR037401">
    <property type="entry name" value="SnoaL-like"/>
</dbReference>
<evidence type="ECO:0000313" key="3">
    <source>
        <dbReference type="Proteomes" id="UP000501568"/>
    </source>
</evidence>
<gene>
    <name evidence="2" type="ORF">G5C33_02825</name>
</gene>
<dbReference type="EMBL" id="CP049109">
    <property type="protein sequence ID" value="QIG78827.1"/>
    <property type="molecule type" value="Genomic_DNA"/>
</dbReference>
<keyword evidence="3" id="KW-1185">Reference proteome</keyword>
<dbReference type="Pfam" id="PF12680">
    <property type="entry name" value="SnoaL_2"/>
    <property type="match status" value="1"/>
</dbReference>
<dbReference type="Gene3D" id="3.10.450.50">
    <property type="match status" value="1"/>
</dbReference>
<dbReference type="SUPFAM" id="SSF54427">
    <property type="entry name" value="NTF2-like"/>
    <property type="match status" value="1"/>
</dbReference>
<dbReference type="InterPro" id="IPR032710">
    <property type="entry name" value="NTF2-like_dom_sf"/>
</dbReference>
<evidence type="ECO:0000259" key="1">
    <source>
        <dbReference type="Pfam" id="PF12680"/>
    </source>
</evidence>
<dbReference type="AlphaFoldDB" id="A0A6G6Y1Z0"/>
<evidence type="ECO:0000313" key="2">
    <source>
        <dbReference type="EMBL" id="QIG78827.1"/>
    </source>
</evidence>